<dbReference type="EMBL" id="BAAAPH010000035">
    <property type="protein sequence ID" value="GAA1605019.1"/>
    <property type="molecule type" value="Genomic_DNA"/>
</dbReference>
<proteinExistence type="predicted"/>
<keyword evidence="2" id="KW-1133">Transmembrane helix</keyword>
<feature type="compositionally biased region" description="Basic and acidic residues" evidence="1">
    <location>
        <begin position="490"/>
        <end position="501"/>
    </location>
</feature>
<feature type="compositionally biased region" description="Gly residues" evidence="1">
    <location>
        <begin position="372"/>
        <end position="427"/>
    </location>
</feature>
<keyword evidence="2" id="KW-0812">Transmembrane</keyword>
<evidence type="ECO:0000313" key="3">
    <source>
        <dbReference type="EMBL" id="GAA1605019.1"/>
    </source>
</evidence>
<feature type="region of interest" description="Disordered" evidence="1">
    <location>
        <begin position="339"/>
        <end position="428"/>
    </location>
</feature>
<feature type="compositionally biased region" description="Gly residues" evidence="1">
    <location>
        <begin position="474"/>
        <end position="484"/>
    </location>
</feature>
<name>A0ABN2EFP0_9ACTN</name>
<feature type="transmembrane region" description="Helical" evidence="2">
    <location>
        <begin position="286"/>
        <end position="303"/>
    </location>
</feature>
<sequence length="519" mass="51263">MIPLSWVSTLYHFISEYLAPFVEKLIKLIFDPILKAVGQAVGTIMSTIATFWIYVPTPAVAGADDTKTGSVAWLWEHTSFIVGFVAMIGLLIAGMQMAWSHRGEAARDILRSLITLAIASAFTIAVAQALIAAGDKFSDCLVTTALSSGNGWTCGIGAGGAEDFGKVMTTLLGFAAVAAIAGSPIGIGIMLTIGILCIIAGVIQIVLMVVRSAMLILLLGVLPIAAAATNTEMGRNWFKRILSWIFAFILYKPVAAIVYATAIRLTTNNGDLSFDLSDPQNVGNQLMNMVTGLTMLVLALFALPALMRFIVPMVAATAGGAGAGMIAAQMAGPVMSKMGDMANKAGQEGGDDGGGPDGAQNVGRAPQQAPSQGGGGGDGGGGGGGGGGEATGASEGGAAAGGEGASAGAAAGGEGAAAGASAGGAGAGAAAAGPAAAVAAPVAAFVAVEKGIQKSGRMAASEGADNNAMDAGAESGGPGGGSQGPTGSADEVRDRGRDNQRFNDNQPPPPPPDGPSGSG</sequence>
<protein>
    <recommendedName>
        <fullName evidence="5">TrbL/VirB6 plasmid conjugal transfer protein</fullName>
    </recommendedName>
</protein>
<feature type="transmembrane region" description="Helical" evidence="2">
    <location>
        <begin position="241"/>
        <end position="265"/>
    </location>
</feature>
<reference evidence="3 4" key="1">
    <citation type="journal article" date="2019" name="Int. J. Syst. Evol. Microbiol.">
        <title>The Global Catalogue of Microorganisms (GCM) 10K type strain sequencing project: providing services to taxonomists for standard genome sequencing and annotation.</title>
        <authorList>
            <consortium name="The Broad Institute Genomics Platform"/>
            <consortium name="The Broad Institute Genome Sequencing Center for Infectious Disease"/>
            <person name="Wu L."/>
            <person name="Ma J."/>
        </authorList>
    </citation>
    <scope>NUCLEOTIDE SEQUENCE [LARGE SCALE GENOMIC DNA]</scope>
    <source>
        <strain evidence="3 4">JCM 15572</strain>
    </source>
</reference>
<evidence type="ECO:0008006" key="5">
    <source>
        <dbReference type="Google" id="ProtNLM"/>
    </source>
</evidence>
<evidence type="ECO:0000313" key="4">
    <source>
        <dbReference type="Proteomes" id="UP001501705"/>
    </source>
</evidence>
<dbReference type="PANTHER" id="PTHR31535">
    <property type="match status" value="1"/>
</dbReference>
<organism evidence="3 4">
    <name type="scientific">Kribbella hippodromi</name>
    <dbReference type="NCBI Taxonomy" id="434347"/>
    <lineage>
        <taxon>Bacteria</taxon>
        <taxon>Bacillati</taxon>
        <taxon>Actinomycetota</taxon>
        <taxon>Actinomycetes</taxon>
        <taxon>Propionibacteriales</taxon>
        <taxon>Kribbellaceae</taxon>
        <taxon>Kribbella</taxon>
    </lineage>
</organism>
<evidence type="ECO:0000256" key="2">
    <source>
        <dbReference type="SAM" id="Phobius"/>
    </source>
</evidence>
<dbReference type="PANTHER" id="PTHR31535:SF3">
    <property type="entry name" value="REGULATORY PROTEIN ZESTE"/>
    <property type="match status" value="1"/>
</dbReference>
<feature type="region of interest" description="Disordered" evidence="1">
    <location>
        <begin position="454"/>
        <end position="519"/>
    </location>
</feature>
<dbReference type="InterPro" id="IPR045782">
    <property type="entry name" value="TrbL_3"/>
</dbReference>
<comment type="caution">
    <text evidence="3">The sequence shown here is derived from an EMBL/GenBank/DDBJ whole genome shotgun (WGS) entry which is preliminary data.</text>
</comment>
<feature type="transmembrane region" description="Helical" evidence="2">
    <location>
        <begin position="113"/>
        <end position="133"/>
    </location>
</feature>
<feature type="transmembrane region" description="Helical" evidence="2">
    <location>
        <begin position="171"/>
        <end position="198"/>
    </location>
</feature>
<dbReference type="RefSeq" id="WP_344241020.1">
    <property type="nucleotide sequence ID" value="NZ_BAAAPH010000035.1"/>
</dbReference>
<keyword evidence="4" id="KW-1185">Reference proteome</keyword>
<gene>
    <name evidence="3" type="ORF">GCM10009804_71610</name>
</gene>
<keyword evidence="2" id="KW-0472">Membrane</keyword>
<evidence type="ECO:0000256" key="1">
    <source>
        <dbReference type="SAM" id="MobiDB-lite"/>
    </source>
</evidence>
<feature type="compositionally biased region" description="Pro residues" evidence="1">
    <location>
        <begin position="506"/>
        <end position="519"/>
    </location>
</feature>
<accession>A0ABN2EFP0</accession>
<feature type="transmembrane region" description="Helical" evidence="2">
    <location>
        <begin position="309"/>
        <end position="328"/>
    </location>
</feature>
<dbReference type="Proteomes" id="UP001501705">
    <property type="component" value="Unassembled WGS sequence"/>
</dbReference>
<dbReference type="Pfam" id="PF19590">
    <property type="entry name" value="TrbL_3"/>
    <property type="match status" value="1"/>
</dbReference>
<feature type="transmembrane region" description="Helical" evidence="2">
    <location>
        <begin position="74"/>
        <end position="93"/>
    </location>
</feature>
<feature type="transmembrane region" description="Helical" evidence="2">
    <location>
        <begin position="33"/>
        <end position="54"/>
    </location>
</feature>
<feature type="transmembrane region" description="Helical" evidence="2">
    <location>
        <begin position="205"/>
        <end position="229"/>
    </location>
</feature>